<gene>
    <name evidence="1" type="ORF">NYPRO_LOCUS25640</name>
</gene>
<organism evidence="1 2">
    <name type="scientific">Nyctereutes procyonoides</name>
    <name type="common">Raccoon dog</name>
    <name type="synonym">Canis procyonoides</name>
    <dbReference type="NCBI Taxonomy" id="34880"/>
    <lineage>
        <taxon>Eukaryota</taxon>
        <taxon>Metazoa</taxon>
        <taxon>Chordata</taxon>
        <taxon>Craniata</taxon>
        <taxon>Vertebrata</taxon>
        <taxon>Euteleostomi</taxon>
        <taxon>Mammalia</taxon>
        <taxon>Eutheria</taxon>
        <taxon>Laurasiatheria</taxon>
        <taxon>Carnivora</taxon>
        <taxon>Caniformia</taxon>
        <taxon>Canidae</taxon>
        <taxon>Nyctereutes</taxon>
    </lineage>
</organism>
<name>A0A811ZWP4_NYCPR</name>
<comment type="caution">
    <text evidence="1">The sequence shown here is derived from an EMBL/GenBank/DDBJ whole genome shotgun (WGS) entry which is preliminary data.</text>
</comment>
<dbReference type="Proteomes" id="UP000645828">
    <property type="component" value="Unassembled WGS sequence"/>
</dbReference>
<sequence length="245" mass="26372">MAGGGATCGRRGGPGARYLRSGGACCFREPPLLQDGGAGDGSREPRAGQVTRVAGEGAGRLPFRSCFKTFHAWRWERSRGLVVDSKRQRKAQPLLWTMGRGRCMRPAGWQRPPAEQQCQWAGALAFPGCPGGTPPCPPPPPPPVSLAPGTSGPDLMVLVHHRHGWPRLLLLASPVVLGPCEHMPPSRSHVMLRQGCQEQQQVHVQGIPSFCWYPEWPVAKDCAGGGRLSSLSGRGSTNFKVSFMI</sequence>
<reference evidence="1" key="1">
    <citation type="submission" date="2020-12" db="EMBL/GenBank/DDBJ databases">
        <authorList>
            <consortium name="Molecular Ecology Group"/>
        </authorList>
    </citation>
    <scope>NUCLEOTIDE SEQUENCE</scope>
    <source>
        <strain evidence="1">TBG_1078</strain>
    </source>
</reference>
<dbReference type="AlphaFoldDB" id="A0A811ZWP4"/>
<evidence type="ECO:0000313" key="2">
    <source>
        <dbReference type="Proteomes" id="UP000645828"/>
    </source>
</evidence>
<keyword evidence="2" id="KW-1185">Reference proteome</keyword>
<dbReference type="EMBL" id="CAJHUB010000775">
    <property type="protein sequence ID" value="CAD7692846.1"/>
    <property type="molecule type" value="Genomic_DNA"/>
</dbReference>
<accession>A0A811ZWP4</accession>
<protein>
    <submittedName>
        <fullName evidence="1">(raccoon dog) hypothetical protein</fullName>
    </submittedName>
</protein>
<proteinExistence type="predicted"/>
<evidence type="ECO:0000313" key="1">
    <source>
        <dbReference type="EMBL" id="CAD7692846.1"/>
    </source>
</evidence>